<organism evidence="2 3">
    <name type="scientific">Reichenbachiella agariperforans</name>
    <dbReference type="NCBI Taxonomy" id="156994"/>
    <lineage>
        <taxon>Bacteria</taxon>
        <taxon>Pseudomonadati</taxon>
        <taxon>Bacteroidota</taxon>
        <taxon>Cytophagia</taxon>
        <taxon>Cytophagales</taxon>
        <taxon>Reichenbachiellaceae</taxon>
        <taxon>Reichenbachiella</taxon>
    </lineage>
</organism>
<keyword evidence="1" id="KW-0472">Membrane</keyword>
<accession>A0A1M6P8H1</accession>
<feature type="transmembrane region" description="Helical" evidence="1">
    <location>
        <begin position="20"/>
        <end position="38"/>
    </location>
</feature>
<sequence>MEILKVAQEWARAEVFSTRFFIIFAILFFAASAGFWQLGKTELAKAYVIPLLVAGVLLMTIGLGLFFTNKSRINQFEKAYQRDAIAFSTSEIARTESTLKEYTVVFKVVPVIIIVAALLIIFINTPTWRAIGITTIAMMIVILLVDGTAHARMEAYAKQLITLVNQDGNSQL</sequence>
<gene>
    <name evidence="2" type="ORF">SAMN04488028_102590</name>
</gene>
<dbReference type="RefSeq" id="WP_073121696.1">
    <property type="nucleotide sequence ID" value="NZ_FRAA01000002.1"/>
</dbReference>
<protein>
    <submittedName>
        <fullName evidence="2">Uncharacterized protein</fullName>
    </submittedName>
</protein>
<dbReference type="STRING" id="156994.SAMN04488028_102590"/>
<dbReference type="Proteomes" id="UP000184474">
    <property type="component" value="Unassembled WGS sequence"/>
</dbReference>
<keyword evidence="1" id="KW-0812">Transmembrane</keyword>
<evidence type="ECO:0000313" key="2">
    <source>
        <dbReference type="EMBL" id="SHK04223.1"/>
    </source>
</evidence>
<dbReference type="EMBL" id="FRAA01000002">
    <property type="protein sequence ID" value="SHK04223.1"/>
    <property type="molecule type" value="Genomic_DNA"/>
</dbReference>
<keyword evidence="1" id="KW-1133">Transmembrane helix</keyword>
<feature type="transmembrane region" description="Helical" evidence="1">
    <location>
        <begin position="104"/>
        <end position="124"/>
    </location>
</feature>
<proteinExistence type="predicted"/>
<feature type="transmembrane region" description="Helical" evidence="1">
    <location>
        <begin position="130"/>
        <end position="149"/>
    </location>
</feature>
<evidence type="ECO:0000313" key="3">
    <source>
        <dbReference type="Proteomes" id="UP000184474"/>
    </source>
</evidence>
<dbReference type="AlphaFoldDB" id="A0A1M6P8H1"/>
<keyword evidence="3" id="KW-1185">Reference proteome</keyword>
<evidence type="ECO:0000256" key="1">
    <source>
        <dbReference type="SAM" id="Phobius"/>
    </source>
</evidence>
<reference evidence="3" key="1">
    <citation type="submission" date="2016-11" db="EMBL/GenBank/DDBJ databases">
        <authorList>
            <person name="Varghese N."/>
            <person name="Submissions S."/>
        </authorList>
    </citation>
    <scope>NUCLEOTIDE SEQUENCE [LARGE SCALE GENOMIC DNA]</scope>
    <source>
        <strain evidence="3">DSM 26134</strain>
    </source>
</reference>
<feature type="transmembrane region" description="Helical" evidence="1">
    <location>
        <begin position="44"/>
        <end position="68"/>
    </location>
</feature>
<name>A0A1M6P8H1_REIAG</name>